<dbReference type="InterPro" id="IPR002549">
    <property type="entry name" value="AI-2E-like"/>
</dbReference>
<comment type="similarity">
    <text evidence="2">Belongs to the autoinducer-2 exporter (AI-2E) (TC 2.A.86) family.</text>
</comment>
<evidence type="ECO:0000313" key="10">
    <source>
        <dbReference type="EMBL" id="KAA5537380.1"/>
    </source>
</evidence>
<evidence type="ECO:0000256" key="9">
    <source>
        <dbReference type="SAM" id="Phobius"/>
    </source>
</evidence>
<feature type="transmembrane region" description="Helical" evidence="9">
    <location>
        <begin position="219"/>
        <end position="241"/>
    </location>
</feature>
<keyword evidence="4" id="KW-1003">Cell membrane</keyword>
<evidence type="ECO:0000256" key="7">
    <source>
        <dbReference type="ARBA" id="ARBA00023136"/>
    </source>
</evidence>
<feature type="transmembrane region" description="Helical" evidence="9">
    <location>
        <begin position="165"/>
        <end position="185"/>
    </location>
</feature>
<keyword evidence="7 9" id="KW-0472">Membrane</keyword>
<comment type="subcellular location">
    <subcellularLocation>
        <location evidence="1">Cell membrane</location>
        <topology evidence="1">Multi-pass membrane protein</topology>
    </subcellularLocation>
</comment>
<feature type="transmembrane region" description="Helical" evidence="9">
    <location>
        <begin position="317"/>
        <end position="350"/>
    </location>
</feature>
<feature type="transmembrane region" description="Helical" evidence="9">
    <location>
        <begin position="247"/>
        <end position="274"/>
    </location>
</feature>
<dbReference type="PANTHER" id="PTHR21716:SF53">
    <property type="entry name" value="PERMEASE PERM-RELATED"/>
    <property type="match status" value="1"/>
</dbReference>
<evidence type="ECO:0000256" key="4">
    <source>
        <dbReference type="ARBA" id="ARBA00022475"/>
    </source>
</evidence>
<evidence type="ECO:0000313" key="11">
    <source>
        <dbReference type="Proteomes" id="UP000323632"/>
    </source>
</evidence>
<dbReference type="RefSeq" id="WP_150031956.1">
    <property type="nucleotide sequence ID" value="NZ_VWSH01000001.1"/>
</dbReference>
<keyword evidence="5 9" id="KW-0812">Transmembrane</keyword>
<organism evidence="10 11">
    <name type="scientific">Taibaiella lutea</name>
    <dbReference type="NCBI Taxonomy" id="2608001"/>
    <lineage>
        <taxon>Bacteria</taxon>
        <taxon>Pseudomonadati</taxon>
        <taxon>Bacteroidota</taxon>
        <taxon>Chitinophagia</taxon>
        <taxon>Chitinophagales</taxon>
        <taxon>Chitinophagaceae</taxon>
        <taxon>Taibaiella</taxon>
    </lineage>
</organism>
<gene>
    <name evidence="10" type="ORF">F0919_06810</name>
</gene>
<evidence type="ECO:0000256" key="2">
    <source>
        <dbReference type="ARBA" id="ARBA00009773"/>
    </source>
</evidence>
<feature type="transmembrane region" description="Helical" evidence="9">
    <location>
        <begin position="83"/>
        <end position="108"/>
    </location>
</feature>
<keyword evidence="6 9" id="KW-1133">Transmembrane helix</keyword>
<dbReference type="GO" id="GO:0005886">
    <property type="term" value="C:plasma membrane"/>
    <property type="evidence" value="ECO:0007669"/>
    <property type="project" value="UniProtKB-SubCell"/>
</dbReference>
<keyword evidence="3" id="KW-0813">Transport</keyword>
<accession>A0A5M6CSL6</accession>
<dbReference type="PANTHER" id="PTHR21716">
    <property type="entry name" value="TRANSMEMBRANE PROTEIN"/>
    <property type="match status" value="1"/>
</dbReference>
<name>A0A5M6CSL6_9BACT</name>
<dbReference type="AlphaFoldDB" id="A0A5M6CSL6"/>
<feature type="transmembrane region" description="Helical" evidence="9">
    <location>
        <begin position="286"/>
        <end position="305"/>
    </location>
</feature>
<feature type="region of interest" description="Disordered" evidence="8">
    <location>
        <begin position="376"/>
        <end position="400"/>
    </location>
</feature>
<proteinExistence type="inferred from homology"/>
<sequence>MGFFTFKKQRPSNEEAELTVQPRPRNFPFYIKAPLVLIGLYLFFYILSLLQDILVPFAFAGLIAILLNPLYNRLEKWKVPKILAIILTLLTAIIVLAGVMLFLSTQIIQFGDMLPQLKQKSLGLLNEAQQWVSMKFNIPLDKQMKMLNDTLNNSKGYLGQTLNTVFGIVSYFVLIPLYVFLLLFYKPLLLNFIFEVFKEDNKEQVADILQETKSAVQSYIVGLMIEACIIATLNSVALMILGVKYAILIGVIGAILNVVPYIGGVIAIAIPVLISFVTKDDGLTTPVLIVIAYLVIQFIDNNIVVPRVVSSKVSVNALVSIVIVLLGGTLWGVSGMFLSIPFVAVLKIIFDRINELKPWGKLLGEEMPKNIPHKVVIKEEQGNENSEDKTQTNDTKENME</sequence>
<feature type="transmembrane region" description="Helical" evidence="9">
    <location>
        <begin position="29"/>
        <end position="47"/>
    </location>
</feature>
<dbReference type="GO" id="GO:0055085">
    <property type="term" value="P:transmembrane transport"/>
    <property type="evidence" value="ECO:0007669"/>
    <property type="project" value="TreeGrafter"/>
</dbReference>
<evidence type="ECO:0000256" key="3">
    <source>
        <dbReference type="ARBA" id="ARBA00022448"/>
    </source>
</evidence>
<evidence type="ECO:0000256" key="6">
    <source>
        <dbReference type="ARBA" id="ARBA00022989"/>
    </source>
</evidence>
<protein>
    <submittedName>
        <fullName evidence="10">AI-2E family transporter</fullName>
    </submittedName>
</protein>
<keyword evidence="11" id="KW-1185">Reference proteome</keyword>
<evidence type="ECO:0000256" key="8">
    <source>
        <dbReference type="SAM" id="MobiDB-lite"/>
    </source>
</evidence>
<dbReference type="Proteomes" id="UP000323632">
    <property type="component" value="Unassembled WGS sequence"/>
</dbReference>
<comment type="caution">
    <text evidence="10">The sequence shown here is derived from an EMBL/GenBank/DDBJ whole genome shotgun (WGS) entry which is preliminary data.</text>
</comment>
<dbReference type="Pfam" id="PF01594">
    <property type="entry name" value="AI-2E_transport"/>
    <property type="match status" value="1"/>
</dbReference>
<dbReference type="EMBL" id="VWSH01000001">
    <property type="protein sequence ID" value="KAA5537380.1"/>
    <property type="molecule type" value="Genomic_DNA"/>
</dbReference>
<reference evidence="10 11" key="1">
    <citation type="submission" date="2019-09" db="EMBL/GenBank/DDBJ databases">
        <title>Genome sequence and assembly of Taibaiella sp.</title>
        <authorList>
            <person name="Chhetri G."/>
        </authorList>
    </citation>
    <scope>NUCLEOTIDE SEQUENCE [LARGE SCALE GENOMIC DNA]</scope>
    <source>
        <strain evidence="10 11">KVB11</strain>
    </source>
</reference>
<evidence type="ECO:0000256" key="5">
    <source>
        <dbReference type="ARBA" id="ARBA00022692"/>
    </source>
</evidence>
<evidence type="ECO:0000256" key="1">
    <source>
        <dbReference type="ARBA" id="ARBA00004651"/>
    </source>
</evidence>